<dbReference type="SUPFAM" id="SSF51206">
    <property type="entry name" value="cAMP-binding domain-like"/>
    <property type="match status" value="2"/>
</dbReference>
<protein>
    <submittedName>
        <fullName evidence="4">Rhodanese-related sulfurtransferase</fullName>
    </submittedName>
</protein>
<comment type="caution">
    <text evidence="4">The sequence shown here is derived from an EMBL/GenBank/DDBJ whole genome shotgun (WGS) entry which is preliminary data.</text>
</comment>
<keyword evidence="5" id="KW-1185">Reference proteome</keyword>
<gene>
    <name evidence="4" type="ORF">DFR29_101502</name>
</gene>
<evidence type="ECO:0000259" key="2">
    <source>
        <dbReference type="PROSITE" id="PS50042"/>
    </source>
</evidence>
<dbReference type="InterPro" id="IPR018488">
    <property type="entry name" value="cNMP-bd_CS"/>
</dbReference>
<dbReference type="SUPFAM" id="SSF52821">
    <property type="entry name" value="Rhodanese/Cell cycle control phosphatase"/>
    <property type="match status" value="1"/>
</dbReference>
<dbReference type="RefSeq" id="WP_133816978.1">
    <property type="nucleotide sequence ID" value="NZ_SNZH01000001.1"/>
</dbReference>
<evidence type="ECO:0000313" key="5">
    <source>
        <dbReference type="Proteomes" id="UP000295293"/>
    </source>
</evidence>
<feature type="domain" description="Cyclic nucleotide-binding" evidence="2">
    <location>
        <begin position="13"/>
        <end position="112"/>
    </location>
</feature>
<dbReference type="Proteomes" id="UP000295293">
    <property type="component" value="Unassembled WGS sequence"/>
</dbReference>
<feature type="domain" description="Cyclic nucleotide-binding" evidence="2">
    <location>
        <begin position="136"/>
        <end position="246"/>
    </location>
</feature>
<dbReference type="InterPro" id="IPR001763">
    <property type="entry name" value="Rhodanese-like_dom"/>
</dbReference>
<dbReference type="CDD" id="cd00038">
    <property type="entry name" value="CAP_ED"/>
    <property type="match status" value="2"/>
</dbReference>
<evidence type="ECO:0000313" key="4">
    <source>
        <dbReference type="EMBL" id="TDR48878.1"/>
    </source>
</evidence>
<reference evidence="4 5" key="1">
    <citation type="submission" date="2019-03" db="EMBL/GenBank/DDBJ databases">
        <title>Genomic Encyclopedia of Type Strains, Phase IV (KMG-IV): sequencing the most valuable type-strain genomes for metagenomic binning, comparative biology and taxonomic classification.</title>
        <authorList>
            <person name="Goeker M."/>
        </authorList>
    </citation>
    <scope>NUCLEOTIDE SEQUENCE [LARGE SCALE GENOMIC DNA]</scope>
    <source>
        <strain evidence="4 5">DSM 21667</strain>
    </source>
</reference>
<evidence type="ECO:0000259" key="3">
    <source>
        <dbReference type="PROSITE" id="PS50206"/>
    </source>
</evidence>
<dbReference type="InterPro" id="IPR036873">
    <property type="entry name" value="Rhodanese-like_dom_sf"/>
</dbReference>
<dbReference type="Gene3D" id="2.60.120.10">
    <property type="entry name" value="Jelly Rolls"/>
    <property type="match status" value="2"/>
</dbReference>
<dbReference type="PROSITE" id="PS00888">
    <property type="entry name" value="CNMP_BINDING_1"/>
    <property type="match status" value="1"/>
</dbReference>
<dbReference type="SMART" id="SM00450">
    <property type="entry name" value="RHOD"/>
    <property type="match status" value="1"/>
</dbReference>
<name>A0A4R6ZAB4_9GAMM</name>
<feature type="domain" description="Rhodanese" evidence="3">
    <location>
        <begin position="263"/>
        <end position="346"/>
    </location>
</feature>
<dbReference type="AlphaFoldDB" id="A0A4R6ZAB4"/>
<dbReference type="GO" id="GO:0005737">
    <property type="term" value="C:cytoplasm"/>
    <property type="evidence" value="ECO:0007669"/>
    <property type="project" value="UniProtKB-SubCell"/>
</dbReference>
<dbReference type="OrthoDB" id="9814704at2"/>
<organism evidence="4 5">
    <name type="scientific">Tahibacter aquaticus</name>
    <dbReference type="NCBI Taxonomy" id="520092"/>
    <lineage>
        <taxon>Bacteria</taxon>
        <taxon>Pseudomonadati</taxon>
        <taxon>Pseudomonadota</taxon>
        <taxon>Gammaproteobacteria</taxon>
        <taxon>Lysobacterales</taxon>
        <taxon>Rhodanobacteraceae</taxon>
        <taxon>Tahibacter</taxon>
    </lineage>
</organism>
<evidence type="ECO:0000256" key="1">
    <source>
        <dbReference type="ARBA" id="ARBA00004496"/>
    </source>
</evidence>
<dbReference type="InterPro" id="IPR018490">
    <property type="entry name" value="cNMP-bd_dom_sf"/>
</dbReference>
<dbReference type="Gene3D" id="3.40.250.10">
    <property type="entry name" value="Rhodanese-like domain"/>
    <property type="match status" value="1"/>
</dbReference>
<dbReference type="PRINTS" id="PR00103">
    <property type="entry name" value="CAMPKINASE"/>
</dbReference>
<dbReference type="Pfam" id="PF00027">
    <property type="entry name" value="cNMP_binding"/>
    <property type="match status" value="1"/>
</dbReference>
<proteinExistence type="predicted"/>
<keyword evidence="4" id="KW-0808">Transferase</keyword>
<dbReference type="SMART" id="SM00100">
    <property type="entry name" value="cNMP"/>
    <property type="match status" value="1"/>
</dbReference>
<dbReference type="PROSITE" id="PS50042">
    <property type="entry name" value="CNMP_BINDING_3"/>
    <property type="match status" value="2"/>
</dbReference>
<dbReference type="InterPro" id="IPR014710">
    <property type="entry name" value="RmlC-like_jellyroll"/>
</dbReference>
<dbReference type="PANTHER" id="PTHR23011">
    <property type="entry name" value="CYCLIC NUCLEOTIDE-BINDING DOMAIN CONTAINING PROTEIN"/>
    <property type="match status" value="1"/>
</dbReference>
<dbReference type="PROSITE" id="PS50206">
    <property type="entry name" value="RHODANESE_3"/>
    <property type="match status" value="1"/>
</dbReference>
<dbReference type="GO" id="GO:0016740">
    <property type="term" value="F:transferase activity"/>
    <property type="evidence" value="ECO:0007669"/>
    <property type="project" value="UniProtKB-KW"/>
</dbReference>
<dbReference type="InterPro" id="IPR000595">
    <property type="entry name" value="cNMP-bd_dom"/>
</dbReference>
<dbReference type="PANTHER" id="PTHR23011:SF28">
    <property type="entry name" value="CYCLIC NUCLEOTIDE-BINDING DOMAIN CONTAINING PROTEIN"/>
    <property type="match status" value="1"/>
</dbReference>
<comment type="subcellular location">
    <subcellularLocation>
        <location evidence="1">Cytoplasm</location>
    </subcellularLocation>
</comment>
<dbReference type="CDD" id="cd00158">
    <property type="entry name" value="RHOD"/>
    <property type="match status" value="1"/>
</dbReference>
<dbReference type="EMBL" id="SNZH01000001">
    <property type="protein sequence ID" value="TDR48878.1"/>
    <property type="molecule type" value="Genomic_DNA"/>
</dbReference>
<sequence>MSVNSADLAKLYPLDSLRPENLEQLAREATTEELGRGAPLFSAGETDEHTIFVLSGRVRGEYPDGKVKETDASTLQGRYALGDIQPRRFSATVSSISATVARIDRRYMEKIICWDQLSRTENFRHWDPSPEANRWVFRLLQSRVMHKLPTAGIERMFQRFEQVDVRNGEVIVREGEPADFFYVIKDGTATVSKSLETGDSIVAYLVRGDSFGEDALLANTVRNATVSMIKDGQLMRLAKRAFDEVMKPPAVDWLTPGKASIFARQGAVVLDVRLPEEFEQRAIKGAINTPLYTFRETVSTYDRGKKYVVYCNTGERSAAAAFIMAKMGFEVYALQGGISGMIKQIDRKA</sequence>
<dbReference type="Pfam" id="PF00581">
    <property type="entry name" value="Rhodanese"/>
    <property type="match status" value="1"/>
</dbReference>
<accession>A0A4R6ZAB4</accession>